<dbReference type="InterPro" id="IPR000182">
    <property type="entry name" value="GNAT_dom"/>
</dbReference>
<reference evidence="5 6" key="1">
    <citation type="submission" date="2024-06" db="EMBL/GenBank/DDBJ databases">
        <title>The Natural Products Discovery Center: Release of the First 8490 Sequenced Strains for Exploring Actinobacteria Biosynthetic Diversity.</title>
        <authorList>
            <person name="Kalkreuter E."/>
            <person name="Kautsar S.A."/>
            <person name="Yang D."/>
            <person name="Bader C.D."/>
            <person name="Teijaro C.N."/>
            <person name="Fluegel L."/>
            <person name="Davis C.M."/>
            <person name="Simpson J.R."/>
            <person name="Lauterbach L."/>
            <person name="Steele A.D."/>
            <person name="Gui C."/>
            <person name="Meng S."/>
            <person name="Li G."/>
            <person name="Viehrig K."/>
            <person name="Ye F."/>
            <person name="Su P."/>
            <person name="Kiefer A.F."/>
            <person name="Nichols A."/>
            <person name="Cepeda A.J."/>
            <person name="Yan W."/>
            <person name="Fan B."/>
            <person name="Jiang Y."/>
            <person name="Adhikari A."/>
            <person name="Zheng C.-J."/>
            <person name="Schuster L."/>
            <person name="Cowan T.M."/>
            <person name="Smanski M.J."/>
            <person name="Chevrette M.G."/>
            <person name="De Carvalho L.P.S."/>
            <person name="Shen B."/>
        </authorList>
    </citation>
    <scope>NUCLEOTIDE SEQUENCE [LARGE SCALE GENOMIC DNA]</scope>
    <source>
        <strain evidence="5 6">NPDC038104</strain>
    </source>
</reference>
<comment type="similarity">
    <text evidence="3">Belongs to the acetyltransferase family. RimJ subfamily.</text>
</comment>
<dbReference type="Gene3D" id="3.40.630.30">
    <property type="match status" value="1"/>
</dbReference>
<dbReference type="RefSeq" id="WP_281262815.1">
    <property type="nucleotide sequence ID" value="NZ_BEVZ01000001.1"/>
</dbReference>
<dbReference type="SUPFAM" id="SSF55729">
    <property type="entry name" value="Acyl-CoA N-acyltransferases (Nat)"/>
    <property type="match status" value="1"/>
</dbReference>
<name>A0ABV2YCJ2_9ACTN</name>
<accession>A0ABV2YCJ2</accession>
<dbReference type="Pfam" id="PF13302">
    <property type="entry name" value="Acetyltransf_3"/>
    <property type="match status" value="1"/>
</dbReference>
<keyword evidence="1 5" id="KW-0808">Transferase</keyword>
<dbReference type="GO" id="GO:0016740">
    <property type="term" value="F:transferase activity"/>
    <property type="evidence" value="ECO:0007669"/>
    <property type="project" value="UniProtKB-KW"/>
</dbReference>
<dbReference type="PANTHER" id="PTHR43792">
    <property type="entry name" value="GNAT FAMILY, PUTATIVE (AFU_ORTHOLOGUE AFUA_3G00765)-RELATED-RELATED"/>
    <property type="match status" value="1"/>
</dbReference>
<evidence type="ECO:0000313" key="6">
    <source>
        <dbReference type="Proteomes" id="UP001550850"/>
    </source>
</evidence>
<dbReference type="PROSITE" id="PS51186">
    <property type="entry name" value="GNAT"/>
    <property type="match status" value="1"/>
</dbReference>
<dbReference type="EC" id="2.-.-.-" evidence="5"/>
<sequence length="199" mass="23095">MVLEHGDVRLRPMRMRDQGDWREVNRRNRDWLRRWEATIPPPMPGGPVTHRPTFRQMVRHLRSEAREGRMMPWVVEYRGRLAGQLTVGSITWGSMCSGNIGYWVDQAVAGRGVMPTAVALAADHSFRSVGLHRLEVCIRPENGPSRRVVEKLRFREEGLRPRYLHIDGDWRDHLVYALTAEEVPEGMLTRLSRLRGRTP</sequence>
<dbReference type="InterPro" id="IPR016181">
    <property type="entry name" value="Acyl_CoA_acyltransferase"/>
</dbReference>
<dbReference type="InterPro" id="IPR051531">
    <property type="entry name" value="N-acetyltransferase"/>
</dbReference>
<keyword evidence="6" id="KW-1185">Reference proteome</keyword>
<dbReference type="EMBL" id="JBEZUR010000004">
    <property type="protein sequence ID" value="MEU3553443.1"/>
    <property type="molecule type" value="Genomic_DNA"/>
</dbReference>
<evidence type="ECO:0000256" key="2">
    <source>
        <dbReference type="ARBA" id="ARBA00023315"/>
    </source>
</evidence>
<dbReference type="Proteomes" id="UP001550850">
    <property type="component" value="Unassembled WGS sequence"/>
</dbReference>
<proteinExistence type="inferred from homology"/>
<evidence type="ECO:0000313" key="5">
    <source>
        <dbReference type="EMBL" id="MEU3553443.1"/>
    </source>
</evidence>
<comment type="caution">
    <text evidence="5">The sequence shown here is derived from an EMBL/GenBank/DDBJ whole genome shotgun (WGS) entry which is preliminary data.</text>
</comment>
<gene>
    <name evidence="5" type="ORF">AB0E65_04265</name>
</gene>
<feature type="domain" description="N-acetyltransferase" evidence="4">
    <location>
        <begin position="8"/>
        <end position="181"/>
    </location>
</feature>
<keyword evidence="2" id="KW-0012">Acyltransferase</keyword>
<evidence type="ECO:0000259" key="4">
    <source>
        <dbReference type="PROSITE" id="PS51186"/>
    </source>
</evidence>
<evidence type="ECO:0000256" key="1">
    <source>
        <dbReference type="ARBA" id="ARBA00022679"/>
    </source>
</evidence>
<dbReference type="PANTHER" id="PTHR43792:SF8">
    <property type="entry name" value="[RIBOSOMAL PROTEIN US5]-ALANINE N-ACETYLTRANSFERASE"/>
    <property type="match status" value="1"/>
</dbReference>
<organism evidence="5 6">
    <name type="scientific">Streptomyces fragilis</name>
    <dbReference type="NCBI Taxonomy" id="67301"/>
    <lineage>
        <taxon>Bacteria</taxon>
        <taxon>Bacillati</taxon>
        <taxon>Actinomycetota</taxon>
        <taxon>Actinomycetes</taxon>
        <taxon>Kitasatosporales</taxon>
        <taxon>Streptomycetaceae</taxon>
        <taxon>Streptomyces</taxon>
    </lineage>
</organism>
<evidence type="ECO:0000256" key="3">
    <source>
        <dbReference type="ARBA" id="ARBA00038502"/>
    </source>
</evidence>
<protein>
    <submittedName>
        <fullName evidence="5">GNAT family protein</fullName>
        <ecNumber evidence="5">2.-.-.-</ecNumber>
    </submittedName>
</protein>